<dbReference type="GO" id="GO:0034501">
    <property type="term" value="P:protein localization to kinetochore"/>
    <property type="evidence" value="ECO:0007669"/>
    <property type="project" value="TreeGrafter"/>
</dbReference>
<dbReference type="FunFam" id="3.30.200.20:FF:000131">
    <property type="entry name" value="Dual specificity protein kinase TTK"/>
    <property type="match status" value="1"/>
</dbReference>
<dbReference type="GO" id="GO:0005524">
    <property type="term" value="F:ATP binding"/>
    <property type="evidence" value="ECO:0007669"/>
    <property type="project" value="UniProtKB-UniRule"/>
</dbReference>
<keyword evidence="5 6" id="KW-0067">ATP-binding</keyword>
<feature type="binding site" evidence="6">
    <location>
        <position position="227"/>
    </location>
    <ligand>
        <name>ATP</name>
        <dbReference type="ChEBI" id="CHEBI:30616"/>
    </ligand>
</feature>
<dbReference type="PANTHER" id="PTHR22974">
    <property type="entry name" value="MIXED LINEAGE PROTEIN KINASE"/>
    <property type="match status" value="1"/>
</dbReference>
<dbReference type="SMART" id="SM00220">
    <property type="entry name" value="S_TKc"/>
    <property type="match status" value="1"/>
</dbReference>
<dbReference type="Gene3D" id="3.30.200.20">
    <property type="entry name" value="Phosphorylase Kinase, domain 1"/>
    <property type="match status" value="1"/>
</dbReference>
<dbReference type="InterPro" id="IPR017441">
    <property type="entry name" value="Protein_kinase_ATP_BS"/>
</dbReference>
<name>A0A0P7APR1_9HYPO</name>
<accession>A0A0P7APR1</accession>
<dbReference type="OrthoDB" id="20524at2759"/>
<evidence type="ECO:0000256" key="7">
    <source>
        <dbReference type="SAM" id="MobiDB-lite"/>
    </source>
</evidence>
<keyword evidence="3 6" id="KW-0547">Nucleotide-binding</keyword>
<dbReference type="Proteomes" id="UP000050424">
    <property type="component" value="Unassembled WGS sequence"/>
</dbReference>
<feature type="compositionally biased region" description="Low complexity" evidence="7">
    <location>
        <begin position="85"/>
        <end position="97"/>
    </location>
</feature>
<dbReference type="PROSITE" id="PS00108">
    <property type="entry name" value="PROTEIN_KINASE_ST"/>
    <property type="match status" value="1"/>
</dbReference>
<keyword evidence="2" id="KW-0808">Transferase</keyword>
<evidence type="ECO:0000256" key="6">
    <source>
        <dbReference type="PROSITE-ProRule" id="PRU10141"/>
    </source>
</evidence>
<protein>
    <recommendedName>
        <fullName evidence="8">Protein kinase domain-containing protein</fullName>
    </recommendedName>
</protein>
<dbReference type="GO" id="GO:0005634">
    <property type="term" value="C:nucleus"/>
    <property type="evidence" value="ECO:0007669"/>
    <property type="project" value="TreeGrafter"/>
</dbReference>
<evidence type="ECO:0000313" key="10">
    <source>
        <dbReference type="Proteomes" id="UP000050424"/>
    </source>
</evidence>
<proteinExistence type="predicted"/>
<dbReference type="Pfam" id="PF00069">
    <property type="entry name" value="Pkinase"/>
    <property type="match status" value="1"/>
</dbReference>
<reference evidence="9 10" key="1">
    <citation type="submission" date="2015-09" db="EMBL/GenBank/DDBJ databases">
        <title>Draft genome of a European isolate of the apple canker pathogen Neonectria ditissima.</title>
        <authorList>
            <person name="Gomez-Cortecero A."/>
            <person name="Harrison R.J."/>
            <person name="Armitage A.D."/>
        </authorList>
    </citation>
    <scope>NUCLEOTIDE SEQUENCE [LARGE SCALE GENOMIC DNA]</scope>
    <source>
        <strain evidence="9 10">R09/05</strain>
    </source>
</reference>
<dbReference type="GO" id="GO:0007094">
    <property type="term" value="P:mitotic spindle assembly checkpoint signaling"/>
    <property type="evidence" value="ECO:0007669"/>
    <property type="project" value="TreeGrafter"/>
</dbReference>
<dbReference type="InterPro" id="IPR008271">
    <property type="entry name" value="Ser/Thr_kinase_AS"/>
</dbReference>
<evidence type="ECO:0000313" key="9">
    <source>
        <dbReference type="EMBL" id="KPM34264.1"/>
    </source>
</evidence>
<keyword evidence="10" id="KW-1185">Reference proteome</keyword>
<feature type="domain" description="Protein kinase" evidence="8">
    <location>
        <begin position="194"/>
        <end position="474"/>
    </location>
</feature>
<dbReference type="AlphaFoldDB" id="A0A0P7APR1"/>
<dbReference type="InterPro" id="IPR011009">
    <property type="entry name" value="Kinase-like_dom_sf"/>
</dbReference>
<dbReference type="PROSITE" id="PS50011">
    <property type="entry name" value="PROTEIN_KINASE_DOM"/>
    <property type="match status" value="1"/>
</dbReference>
<comment type="caution">
    <text evidence="9">The sequence shown here is derived from an EMBL/GenBank/DDBJ whole genome shotgun (WGS) entry which is preliminary data.</text>
</comment>
<evidence type="ECO:0000256" key="4">
    <source>
        <dbReference type="ARBA" id="ARBA00022777"/>
    </source>
</evidence>
<evidence type="ECO:0000259" key="8">
    <source>
        <dbReference type="PROSITE" id="PS50011"/>
    </source>
</evidence>
<dbReference type="EMBL" id="LKCW01000368">
    <property type="protein sequence ID" value="KPM34264.1"/>
    <property type="molecule type" value="Genomic_DNA"/>
</dbReference>
<evidence type="ECO:0000256" key="5">
    <source>
        <dbReference type="ARBA" id="ARBA00022840"/>
    </source>
</evidence>
<feature type="region of interest" description="Disordered" evidence="7">
    <location>
        <begin position="140"/>
        <end position="172"/>
    </location>
</feature>
<gene>
    <name evidence="9" type="ORF">AK830_g12307</name>
</gene>
<dbReference type="GO" id="GO:0007059">
    <property type="term" value="P:chromosome segregation"/>
    <property type="evidence" value="ECO:0007669"/>
    <property type="project" value="TreeGrafter"/>
</dbReference>
<dbReference type="GO" id="GO:0000776">
    <property type="term" value="C:kinetochore"/>
    <property type="evidence" value="ECO:0007669"/>
    <property type="project" value="TreeGrafter"/>
</dbReference>
<sequence length="557" mass="60297">MVSTSIDISEDDISLPHIQLSAITRALLDDYDSSTAHGSTSQVPEEQTAPTEIEEDEAMKLARIVCNNPPASTPGQHLGARRVNASPSSPASASSSSLQQPPRRTSKQAAPVPVAPQASNVGGAIAWQSPVFERVGLIAGSRDSRHNRPSNCSPEQKPMAAPPPTAPEPVDMGACSTAAKRRPTKCINVQGTLYTVLRKLGKGGSGRVYEVISANNRSWAYKTVPLKHMDERSKALIRNEVALLESLNQTNRVVRLNQWAIDETKNCLQMVMEMGQIDLDKLIKDRHKQSPKLHLPFVGHFWLELLHCVASIHSLDIVHSDLKPANFVLVYGVLKLVDFGIANSIPDDTINVYKDQVAGTPNYMAPETLSVSNPTQSTAADRAFKFGKPSDVWSLGCILYQMVYGQQPFAHIQGLAPKAMAITDPNHPIVYDEKGLGDVLVPASIVRTMKACLARDPLQRPTAAELLKGSDGLIGLKADEPGVVRHSTLQPDSSFRIFLVLGVNQLGLTVNAPKVQTPACSLGSNTKASKVEGERERNWVPDIAIPILPTYTSPKVG</sequence>
<dbReference type="SUPFAM" id="SSF56112">
    <property type="entry name" value="Protein kinase-like (PK-like)"/>
    <property type="match status" value="1"/>
</dbReference>
<keyword evidence="4" id="KW-0418">Kinase</keyword>
<keyword evidence="1" id="KW-0723">Serine/threonine-protein kinase</keyword>
<organism evidence="9 10">
    <name type="scientific">Neonectria ditissima</name>
    <dbReference type="NCBI Taxonomy" id="78410"/>
    <lineage>
        <taxon>Eukaryota</taxon>
        <taxon>Fungi</taxon>
        <taxon>Dikarya</taxon>
        <taxon>Ascomycota</taxon>
        <taxon>Pezizomycotina</taxon>
        <taxon>Sordariomycetes</taxon>
        <taxon>Hypocreomycetidae</taxon>
        <taxon>Hypocreales</taxon>
        <taxon>Nectriaceae</taxon>
        <taxon>Neonectria</taxon>
    </lineage>
</organism>
<evidence type="ECO:0000256" key="3">
    <source>
        <dbReference type="ARBA" id="ARBA00022741"/>
    </source>
</evidence>
<dbReference type="Gene3D" id="1.10.510.10">
    <property type="entry name" value="Transferase(Phosphotransferase) domain 1"/>
    <property type="match status" value="1"/>
</dbReference>
<feature type="region of interest" description="Disordered" evidence="7">
    <location>
        <begin position="66"/>
        <end position="115"/>
    </location>
</feature>
<evidence type="ECO:0000256" key="2">
    <source>
        <dbReference type="ARBA" id="ARBA00022679"/>
    </source>
</evidence>
<dbReference type="PANTHER" id="PTHR22974:SF21">
    <property type="entry name" value="DUAL SPECIFICITY PROTEIN KINASE TTK"/>
    <property type="match status" value="1"/>
</dbReference>
<evidence type="ECO:0000256" key="1">
    <source>
        <dbReference type="ARBA" id="ARBA00022527"/>
    </source>
</evidence>
<dbReference type="GO" id="GO:0033316">
    <property type="term" value="P:meiotic spindle assembly checkpoint signaling"/>
    <property type="evidence" value="ECO:0007669"/>
    <property type="project" value="TreeGrafter"/>
</dbReference>
<dbReference type="GO" id="GO:0004712">
    <property type="term" value="F:protein serine/threonine/tyrosine kinase activity"/>
    <property type="evidence" value="ECO:0007669"/>
    <property type="project" value="TreeGrafter"/>
</dbReference>
<dbReference type="STRING" id="78410.A0A0P7APR1"/>
<dbReference type="PROSITE" id="PS00107">
    <property type="entry name" value="PROTEIN_KINASE_ATP"/>
    <property type="match status" value="1"/>
</dbReference>
<dbReference type="GO" id="GO:0004674">
    <property type="term" value="F:protein serine/threonine kinase activity"/>
    <property type="evidence" value="ECO:0007669"/>
    <property type="project" value="UniProtKB-KW"/>
</dbReference>
<dbReference type="InterPro" id="IPR000719">
    <property type="entry name" value="Prot_kinase_dom"/>
</dbReference>